<proteinExistence type="predicted"/>
<evidence type="ECO:0000256" key="1">
    <source>
        <dbReference type="SAM" id="MobiDB-lite"/>
    </source>
</evidence>
<evidence type="ECO:0000313" key="2">
    <source>
        <dbReference type="EMBL" id="AET40739.1"/>
    </source>
</evidence>
<dbReference type="KEGG" id="erc:Ecym_6363"/>
<name>G8JUF9_ERECY</name>
<feature type="compositionally biased region" description="Acidic residues" evidence="1">
    <location>
        <begin position="190"/>
        <end position="202"/>
    </location>
</feature>
<dbReference type="RefSeq" id="XP_003647556.1">
    <property type="nucleotide sequence ID" value="XM_003647508.1"/>
</dbReference>
<dbReference type="InParanoid" id="G8JUF9"/>
<dbReference type="HOGENOM" id="CLU_444139_0_0_1"/>
<keyword evidence="3" id="KW-1185">Reference proteome</keyword>
<dbReference type="eggNOG" id="ENOG502SFYU">
    <property type="taxonomic scope" value="Eukaryota"/>
</dbReference>
<dbReference type="Proteomes" id="UP000006790">
    <property type="component" value="Chromosome 6"/>
</dbReference>
<evidence type="ECO:0000313" key="3">
    <source>
        <dbReference type="Proteomes" id="UP000006790"/>
    </source>
</evidence>
<feature type="compositionally biased region" description="Basic and acidic residues" evidence="1">
    <location>
        <begin position="164"/>
        <end position="189"/>
    </location>
</feature>
<reference evidence="3" key="1">
    <citation type="journal article" date="2012" name="G3 (Bethesda)">
        <title>Pichia sorbitophila, an interspecies yeast hybrid reveals early steps of genome resolution following polyploidization.</title>
        <authorList>
            <person name="Leh Louis V."/>
            <person name="Despons L."/>
            <person name="Friedrich A."/>
            <person name="Martin T."/>
            <person name="Durrens P."/>
            <person name="Casaregola S."/>
            <person name="Neuveglise C."/>
            <person name="Fairhead C."/>
            <person name="Marck C."/>
            <person name="Cruz J.A."/>
            <person name="Straub M.L."/>
            <person name="Kugler V."/>
            <person name="Sacerdot C."/>
            <person name="Uzunov Z."/>
            <person name="Thierry A."/>
            <person name="Weiss S."/>
            <person name="Bleykasten C."/>
            <person name="De Montigny J."/>
            <person name="Jacques N."/>
            <person name="Jung P."/>
            <person name="Lemaire M."/>
            <person name="Mallet S."/>
            <person name="Morel G."/>
            <person name="Richard G.F."/>
            <person name="Sarkar A."/>
            <person name="Savel G."/>
            <person name="Schacherer J."/>
            <person name="Seret M.L."/>
            <person name="Talla E."/>
            <person name="Samson G."/>
            <person name="Jubin C."/>
            <person name="Poulain J."/>
            <person name="Vacherie B."/>
            <person name="Barbe V."/>
            <person name="Pelletier E."/>
            <person name="Sherman D.J."/>
            <person name="Westhof E."/>
            <person name="Weissenbach J."/>
            <person name="Baret P.V."/>
            <person name="Wincker P."/>
            <person name="Gaillardin C."/>
            <person name="Dujon B."/>
            <person name="Souciet J.L."/>
        </authorList>
    </citation>
    <scope>NUCLEOTIDE SEQUENCE [LARGE SCALE GENOMIC DNA]</scope>
    <source>
        <strain evidence="3">CBS 270.75 / DBVPG 7215 / KCTC 17166 / NRRL Y-17582</strain>
    </source>
</reference>
<organism evidence="2 3">
    <name type="scientific">Eremothecium cymbalariae (strain CBS 270.75 / DBVPG 7215 / KCTC 17166 / NRRL Y-17582)</name>
    <name type="common">Yeast</name>
    <dbReference type="NCBI Taxonomy" id="931890"/>
    <lineage>
        <taxon>Eukaryota</taxon>
        <taxon>Fungi</taxon>
        <taxon>Dikarya</taxon>
        <taxon>Ascomycota</taxon>
        <taxon>Saccharomycotina</taxon>
        <taxon>Saccharomycetes</taxon>
        <taxon>Saccharomycetales</taxon>
        <taxon>Saccharomycetaceae</taxon>
        <taxon>Eremothecium</taxon>
    </lineage>
</organism>
<feature type="region of interest" description="Disordered" evidence="1">
    <location>
        <begin position="279"/>
        <end position="315"/>
    </location>
</feature>
<sequence>MRPRHSLLNISTQKSLYTVFESQEEDLVEDSSRHGNPVSGLGVPRRILTSTKGSAFAISMLYSNIMTKKEPNMLVADKDGRVIDSTNGSKGSEKEIVKGKRGSINVILNNRDKLPVSANPITHADHIRTHSIRPRGTVIASRSSGAVLMVGGIGDNKIPRLWGPKRERSRELKADMHSIKGARRNYEEAEKGDDDGGDDDDVYSSRSSSLTRSDESEVTDKGESVQLYIDLAVTTDANREKRKFERFDAAYEPDDNADITIRDSSPYSCDFALDDVKVKREHDTETSIPAVLKVSSKDSTSQENDQSSDGADSNISSRLQQKMNILKSKFQPFTQSEREYSTSVSTINDLVMDVSKVGSSTTMYASSAATTNNGDSPSKWYSSPKKSRHEFYIEFEKIHLQQHLHNLAASSDSKFWFNHDLSDRQLLEQMNKELYSLQRFTPKGHKVIVKQLKRFLATEEGSRAIKFESQKPDLAIGPQLNGKGSEVVQKTEEADKSFEELLIATKNYTTSVSDFDIFEEVKDKQLRGWMKAAQSTVQNLWQESESLEFGRYNEKPPSGSSISS</sequence>
<accession>G8JUF9</accession>
<feature type="region of interest" description="Disordered" evidence="1">
    <location>
        <begin position="159"/>
        <end position="221"/>
    </location>
</feature>
<dbReference type="EMBL" id="CP002502">
    <property type="protein sequence ID" value="AET40739.1"/>
    <property type="molecule type" value="Genomic_DNA"/>
</dbReference>
<feature type="compositionally biased region" description="Polar residues" evidence="1">
    <location>
        <begin position="297"/>
        <end position="315"/>
    </location>
</feature>
<feature type="compositionally biased region" description="Basic and acidic residues" evidence="1">
    <location>
        <begin position="212"/>
        <end position="221"/>
    </location>
</feature>
<dbReference type="OrthoDB" id="4035887at2759"/>
<gene>
    <name evidence="2" type="ordered locus">Ecym_6363</name>
</gene>
<dbReference type="GeneID" id="11469133"/>
<protein>
    <submittedName>
        <fullName evidence="2">Uncharacterized protein</fullName>
    </submittedName>
</protein>
<dbReference type="AlphaFoldDB" id="G8JUF9"/>